<keyword evidence="4" id="KW-1185">Reference proteome</keyword>
<comment type="caution">
    <text evidence="3">The sequence shown here is derived from an EMBL/GenBank/DDBJ whole genome shotgun (WGS) entry which is preliminary data.</text>
</comment>
<protein>
    <recommendedName>
        <fullName evidence="5">Glycosyl-hydrolase family 116 N-terminal domain-containing protein</fullName>
    </recommendedName>
</protein>
<accession>A0A0B8P2G1</accession>
<dbReference type="Proteomes" id="UP000031671">
    <property type="component" value="Unassembled WGS sequence"/>
</dbReference>
<dbReference type="Pfam" id="PF12215">
    <property type="entry name" value="Glyco_hydr_116N"/>
    <property type="match status" value="1"/>
</dbReference>
<evidence type="ECO:0000259" key="1">
    <source>
        <dbReference type="Pfam" id="PF04685"/>
    </source>
</evidence>
<evidence type="ECO:0000313" key="4">
    <source>
        <dbReference type="Proteomes" id="UP000031671"/>
    </source>
</evidence>
<evidence type="ECO:0000313" key="3">
    <source>
        <dbReference type="EMBL" id="GAM57488.1"/>
    </source>
</evidence>
<reference evidence="3 4" key="2">
    <citation type="submission" date="2015-01" db="EMBL/GenBank/DDBJ databases">
        <authorList>
            <consortium name="NBRP consortium"/>
            <person name="Sawabe T."/>
            <person name="Meirelles P."/>
            <person name="Feng G."/>
            <person name="Sayaka M."/>
            <person name="Hattori M."/>
            <person name="Ohkuma M."/>
        </authorList>
    </citation>
    <scope>NUCLEOTIDE SEQUENCE [LARGE SCALE GENOMIC DNA]</scope>
    <source>
        <strain evidence="4">JCM 19231</strain>
    </source>
</reference>
<reference evidence="3 4" key="1">
    <citation type="submission" date="2015-01" db="EMBL/GenBank/DDBJ databases">
        <title>Vibrio sp. C1 JCM 19231 whole genome shotgun sequence.</title>
        <authorList>
            <person name="Sawabe T."/>
            <person name="Meirelles P."/>
            <person name="Feng G."/>
            <person name="Sayaka M."/>
            <person name="Hattori M."/>
            <person name="Ohkuma M."/>
        </authorList>
    </citation>
    <scope>NUCLEOTIDE SEQUENCE [LARGE SCALE GENOMIC DNA]</scope>
    <source>
        <strain evidence="4">JCM 19231</strain>
    </source>
</reference>
<dbReference type="PANTHER" id="PTHR12654:SF0">
    <property type="entry name" value="NON-LYSOSOMAL GLUCOSYLCERAMIDASE"/>
    <property type="match status" value="1"/>
</dbReference>
<dbReference type="InterPro" id="IPR024462">
    <property type="entry name" value="GH116_N"/>
</dbReference>
<dbReference type="PANTHER" id="PTHR12654">
    <property type="entry name" value="BILE ACID BETA-GLUCOSIDASE-RELATED"/>
    <property type="match status" value="1"/>
</dbReference>
<name>A0A0B8P2G1_9VIBR</name>
<evidence type="ECO:0000259" key="2">
    <source>
        <dbReference type="Pfam" id="PF12215"/>
    </source>
</evidence>
<gene>
    <name evidence="3" type="ORF">JCM19231_2637</name>
</gene>
<dbReference type="GO" id="GO:0008422">
    <property type="term" value="F:beta-glucosidase activity"/>
    <property type="evidence" value="ECO:0007669"/>
    <property type="project" value="TreeGrafter"/>
</dbReference>
<dbReference type="Pfam" id="PF04685">
    <property type="entry name" value="DUF608"/>
    <property type="match status" value="1"/>
</dbReference>
<dbReference type="InterPro" id="IPR006775">
    <property type="entry name" value="GH116_catalytic"/>
</dbReference>
<dbReference type="AlphaFoldDB" id="A0A0B8P2G1"/>
<feature type="domain" description="Glycosyl-hydrolase family 116 N-terminal" evidence="2">
    <location>
        <begin position="188"/>
        <end position="453"/>
    </location>
</feature>
<feature type="domain" description="Glycosyl-hydrolase family 116 catalytic region" evidence="1">
    <location>
        <begin position="507"/>
        <end position="563"/>
    </location>
</feature>
<organism evidence="3 4">
    <name type="scientific">Vibrio ishigakensis</name>
    <dbReference type="NCBI Taxonomy" id="1481914"/>
    <lineage>
        <taxon>Bacteria</taxon>
        <taxon>Pseudomonadati</taxon>
        <taxon>Pseudomonadota</taxon>
        <taxon>Gammaproteobacteria</taxon>
        <taxon>Vibrionales</taxon>
        <taxon>Vibrionaceae</taxon>
        <taxon>Vibrio</taxon>
    </lineage>
</organism>
<evidence type="ECO:0008006" key="5">
    <source>
        <dbReference type="Google" id="ProtNLM"/>
    </source>
</evidence>
<dbReference type="InterPro" id="IPR052566">
    <property type="entry name" value="Non-lysos_glucosylceramidase"/>
</dbReference>
<dbReference type="EMBL" id="BBRZ01000055">
    <property type="protein sequence ID" value="GAM57488.1"/>
    <property type="molecule type" value="Genomic_DNA"/>
</dbReference>
<proteinExistence type="predicted"/>
<sequence length="618" mass="69096">MKNTIPYTSYAGNAQQLTTKGDAIEFIQPWYTPISTTPENTGMAVGGIGNTFSLTPTGSTPNFSFIPGIFVDISDEDIHLNDFYISIAEVPNLDSLGLKSEVEARNYLGYYPALFSGKTIDAHSNLLAEIKASLSNGRFYADNRESLIRWNIELSPRSLDAIVKDASSVQTQILVALDFFKGLLINTSAVARQLDAGGTSEIESVSARDIDYRALYPMAEYEYQGLGEVSLRRKVVSPLVKENAKLCSLPSHWNHFEVTNHGSEAKSITLVQPLLNLLGSTYRKGRDGIQDSFCTLTQNPINQVHSKVEYQVEDQAYLGISMGTNSPFQGDIAGEVSLGIAVDSKLIDSGRVSVTIKPQIYSTNTETEVINALMTGRTDVDFNRGIYSGREALSGLAVINIELEAGESCELRFLQTQDYSKIALGDWHSQKAYTQYFYDVQRTAQINKHLLARFDTIESALVEQQTEYLALANSQFEDENRAERFATMAMNTLSFLAESTVWDRENKFLVKECVDYPFFNSLDVYFYGSFSILYLLPEIDGCVMKDFAKAILAEDPTQRRYWEYEDKPFAELIDVKYQARVPFAVRLSMILGVRLISSQMPTVGIMLKSGRISRLNLF</sequence>